<keyword evidence="4 7" id="KW-0812">Transmembrane</keyword>
<feature type="transmembrane region" description="Helical" evidence="7">
    <location>
        <begin position="96"/>
        <end position="115"/>
    </location>
</feature>
<dbReference type="Gene3D" id="1.10.3720.10">
    <property type="entry name" value="MetI-like"/>
    <property type="match status" value="1"/>
</dbReference>
<keyword evidence="9" id="KW-0762">Sugar transport</keyword>
<dbReference type="GO" id="GO:0005886">
    <property type="term" value="C:plasma membrane"/>
    <property type="evidence" value="ECO:0007669"/>
    <property type="project" value="UniProtKB-SubCell"/>
</dbReference>
<comment type="subcellular location">
    <subcellularLocation>
        <location evidence="1 7">Cell membrane</location>
        <topology evidence="1 7">Multi-pass membrane protein</topology>
    </subcellularLocation>
</comment>
<keyword evidence="3" id="KW-1003">Cell membrane</keyword>
<evidence type="ECO:0000256" key="5">
    <source>
        <dbReference type="ARBA" id="ARBA00022989"/>
    </source>
</evidence>
<feature type="transmembrane region" description="Helical" evidence="7">
    <location>
        <begin position="221"/>
        <end position="246"/>
    </location>
</feature>
<dbReference type="PROSITE" id="PS50928">
    <property type="entry name" value="ABC_TM1"/>
    <property type="match status" value="1"/>
</dbReference>
<evidence type="ECO:0000256" key="1">
    <source>
        <dbReference type="ARBA" id="ARBA00004651"/>
    </source>
</evidence>
<evidence type="ECO:0000256" key="2">
    <source>
        <dbReference type="ARBA" id="ARBA00022448"/>
    </source>
</evidence>
<dbReference type="InterPro" id="IPR035906">
    <property type="entry name" value="MetI-like_sf"/>
</dbReference>
<organism evidence="9 10">
    <name type="scientific">Candidatus Hakubella thermalkaliphila</name>
    <dbReference type="NCBI Taxonomy" id="2754717"/>
    <lineage>
        <taxon>Bacteria</taxon>
        <taxon>Bacillati</taxon>
        <taxon>Actinomycetota</taxon>
        <taxon>Actinomycetota incertae sedis</taxon>
        <taxon>Candidatus Hakubellales</taxon>
        <taxon>Candidatus Hakubellaceae</taxon>
        <taxon>Candidatus Hakubella</taxon>
    </lineage>
</organism>
<evidence type="ECO:0000256" key="6">
    <source>
        <dbReference type="ARBA" id="ARBA00023136"/>
    </source>
</evidence>
<feature type="transmembrane region" description="Helical" evidence="7">
    <location>
        <begin position="176"/>
        <end position="200"/>
    </location>
</feature>
<dbReference type="GO" id="GO:0055085">
    <property type="term" value="P:transmembrane transport"/>
    <property type="evidence" value="ECO:0007669"/>
    <property type="project" value="InterPro"/>
</dbReference>
<sequence length="312" mass="35558">MAMLKQAVEADTRAATQTHKKLSRDRLEEIVVGYLFLLPDVLGLLVFVVGPMLFAFYVSLNKWDGFTTAEFIGVKNYAVLLRDQRFVDSLLRTVKYTLGFVPTAYVLSLTLALLLNRKAWGSTFFRTSYFMPVAISLVVASIVWRFMFEPSYGFLNFVLQTFGLPKSQWLGSVQTAMFSILIVTIWKPAGYFMIILLAGIQDIPREYFEAAIIDSAGPWALFRYIIMPLLKPTSFFVIAILTINSLQAFDQIYVLTRGGPAYSTYTLLMYIYEQAFRFWRFGHAAAMSFVLFGIILILTLIQLHYFRAGEAD</sequence>
<dbReference type="AlphaFoldDB" id="A0A6V8NLH2"/>
<feature type="domain" description="ABC transmembrane type-1" evidence="8">
    <location>
        <begin position="90"/>
        <end position="302"/>
    </location>
</feature>
<gene>
    <name evidence="9" type="ORF">HKBW3S06_00354</name>
</gene>
<feature type="transmembrane region" description="Helical" evidence="7">
    <location>
        <begin position="284"/>
        <end position="306"/>
    </location>
</feature>
<dbReference type="Pfam" id="PF00528">
    <property type="entry name" value="BPD_transp_1"/>
    <property type="match status" value="1"/>
</dbReference>
<protein>
    <submittedName>
        <fullName evidence="9">Multiple sugar transport system permease protein</fullName>
    </submittedName>
</protein>
<keyword evidence="6 7" id="KW-0472">Membrane</keyword>
<dbReference type="EMBL" id="BLRV01000020">
    <property type="protein sequence ID" value="GFP21128.1"/>
    <property type="molecule type" value="Genomic_DNA"/>
</dbReference>
<evidence type="ECO:0000313" key="10">
    <source>
        <dbReference type="Proteomes" id="UP000580051"/>
    </source>
</evidence>
<dbReference type="CDD" id="cd06261">
    <property type="entry name" value="TM_PBP2"/>
    <property type="match status" value="1"/>
</dbReference>
<keyword evidence="5 7" id="KW-1133">Transmembrane helix</keyword>
<proteinExistence type="inferred from homology"/>
<dbReference type="PANTHER" id="PTHR30193:SF37">
    <property type="entry name" value="INNER MEMBRANE ABC TRANSPORTER PERMEASE PROTEIN YCJO"/>
    <property type="match status" value="1"/>
</dbReference>
<comment type="similarity">
    <text evidence="7">Belongs to the binding-protein-dependent transport system permease family.</text>
</comment>
<name>A0A6V8NLH2_9ACTN</name>
<dbReference type="RefSeq" id="WP_176226268.1">
    <property type="nucleotide sequence ID" value="NZ_BLRV01000020.1"/>
</dbReference>
<dbReference type="InterPro" id="IPR000515">
    <property type="entry name" value="MetI-like"/>
</dbReference>
<comment type="caution">
    <text evidence="9">The sequence shown here is derived from an EMBL/GenBank/DDBJ whole genome shotgun (WGS) entry which is preliminary data.</text>
</comment>
<dbReference type="SUPFAM" id="SSF161098">
    <property type="entry name" value="MetI-like"/>
    <property type="match status" value="1"/>
</dbReference>
<dbReference type="PANTHER" id="PTHR30193">
    <property type="entry name" value="ABC TRANSPORTER PERMEASE PROTEIN"/>
    <property type="match status" value="1"/>
</dbReference>
<evidence type="ECO:0000259" key="8">
    <source>
        <dbReference type="PROSITE" id="PS50928"/>
    </source>
</evidence>
<dbReference type="InterPro" id="IPR051393">
    <property type="entry name" value="ABC_transporter_permease"/>
</dbReference>
<reference evidence="9 10" key="1">
    <citation type="journal article" date="2020" name="Front. Microbiol.">
        <title>Single-cell genomics of novel Actinobacteria with the Wood-Ljungdahl pathway discovered in a serpentinizing system.</title>
        <authorList>
            <person name="Merino N."/>
            <person name="Kawai M."/>
            <person name="Boyd E.S."/>
            <person name="Colman D.R."/>
            <person name="McGlynn S.E."/>
            <person name="Nealson K.H."/>
            <person name="Kurokawa K."/>
            <person name="Hongoh Y."/>
        </authorList>
    </citation>
    <scope>NUCLEOTIDE SEQUENCE [LARGE SCALE GENOMIC DNA]</scope>
    <source>
        <strain evidence="9 10">S06</strain>
    </source>
</reference>
<feature type="transmembrane region" description="Helical" evidence="7">
    <location>
        <begin position="30"/>
        <end position="58"/>
    </location>
</feature>
<evidence type="ECO:0000256" key="4">
    <source>
        <dbReference type="ARBA" id="ARBA00022692"/>
    </source>
</evidence>
<evidence type="ECO:0000256" key="3">
    <source>
        <dbReference type="ARBA" id="ARBA00022475"/>
    </source>
</evidence>
<feature type="transmembrane region" description="Helical" evidence="7">
    <location>
        <begin position="252"/>
        <end position="272"/>
    </location>
</feature>
<dbReference type="Proteomes" id="UP000580051">
    <property type="component" value="Unassembled WGS sequence"/>
</dbReference>
<evidence type="ECO:0000256" key="7">
    <source>
        <dbReference type="RuleBase" id="RU363032"/>
    </source>
</evidence>
<accession>A0A6V8NLH2</accession>
<feature type="transmembrane region" description="Helical" evidence="7">
    <location>
        <begin position="127"/>
        <end position="147"/>
    </location>
</feature>
<keyword evidence="2 7" id="KW-0813">Transport</keyword>
<evidence type="ECO:0000313" key="9">
    <source>
        <dbReference type="EMBL" id="GFP21128.1"/>
    </source>
</evidence>